<dbReference type="AlphaFoldDB" id="A0A1H0HQ73"/>
<dbReference type="PANTHER" id="PTHR40124:SF1">
    <property type="entry name" value="DISAGGREGATASE RELATED REPEAT PROTEIN"/>
    <property type="match status" value="1"/>
</dbReference>
<dbReference type="RefSeq" id="WP_089678116.1">
    <property type="nucleotide sequence ID" value="NZ_FNIV01000004.1"/>
</dbReference>
<evidence type="ECO:0000313" key="3">
    <source>
        <dbReference type="EMBL" id="SDO21287.1"/>
    </source>
</evidence>
<dbReference type="InterPro" id="IPR048958">
    <property type="entry name" value="Polysacc_lyase_14"/>
</dbReference>
<dbReference type="EMBL" id="FNIV01000004">
    <property type="protein sequence ID" value="SDO21287.1"/>
    <property type="molecule type" value="Genomic_DNA"/>
</dbReference>
<accession>A0A1H0HQ73</accession>
<feature type="domain" description="Polysaccharide lyase 14" evidence="2">
    <location>
        <begin position="95"/>
        <end position="288"/>
    </location>
</feature>
<feature type="signal peptide" evidence="1">
    <location>
        <begin position="1"/>
        <end position="29"/>
    </location>
</feature>
<dbReference type="OrthoDB" id="7552220at2"/>
<protein>
    <recommendedName>
        <fullName evidence="2">Polysaccharide lyase 14 domain-containing protein</fullName>
    </recommendedName>
</protein>
<reference evidence="4" key="1">
    <citation type="submission" date="2016-10" db="EMBL/GenBank/DDBJ databases">
        <authorList>
            <person name="Varghese N."/>
            <person name="Submissions S."/>
        </authorList>
    </citation>
    <scope>NUCLEOTIDE SEQUENCE [LARGE SCALE GENOMIC DNA]</scope>
    <source>
        <strain evidence="4">CGMCC 1.6444</strain>
    </source>
</reference>
<feature type="chain" id="PRO_5011575304" description="Polysaccharide lyase 14 domain-containing protein" evidence="1">
    <location>
        <begin position="30"/>
        <end position="295"/>
    </location>
</feature>
<name>A0A1H0HQ73_9GAMM</name>
<evidence type="ECO:0000259" key="2">
    <source>
        <dbReference type="Pfam" id="PF21294"/>
    </source>
</evidence>
<keyword evidence="1" id="KW-0732">Signal</keyword>
<dbReference type="STRING" id="419597.SAMN04487957_104264"/>
<dbReference type="PANTHER" id="PTHR40124">
    <property type="match status" value="1"/>
</dbReference>
<dbReference type="Gene3D" id="2.60.120.200">
    <property type="match status" value="1"/>
</dbReference>
<keyword evidence="4" id="KW-1185">Reference proteome</keyword>
<proteinExistence type="predicted"/>
<evidence type="ECO:0000313" key="4">
    <source>
        <dbReference type="Proteomes" id="UP000199075"/>
    </source>
</evidence>
<organism evidence="3 4">
    <name type="scientific">Halomonas shengliensis</name>
    <dbReference type="NCBI Taxonomy" id="419597"/>
    <lineage>
        <taxon>Bacteria</taxon>
        <taxon>Pseudomonadati</taxon>
        <taxon>Pseudomonadota</taxon>
        <taxon>Gammaproteobacteria</taxon>
        <taxon>Oceanospirillales</taxon>
        <taxon>Halomonadaceae</taxon>
        <taxon>Halomonas</taxon>
    </lineage>
</organism>
<evidence type="ECO:0000256" key="1">
    <source>
        <dbReference type="SAM" id="SignalP"/>
    </source>
</evidence>
<dbReference type="Proteomes" id="UP000199075">
    <property type="component" value="Unassembled WGS sequence"/>
</dbReference>
<sequence length="295" mass="31603">MRMTSTDSRRLTLLLTALLSGLASAGASAQQDEAPTLSYPRVEPCSARYPLVASPQPDLSAEEARTGVRQGFGTTRDWGVEKNVELLDADATGLGKPGLRVHYPEGTSSPGDTEKGGAGFYADPAGLAGAERACLTYQVRFEPGFDFVKGGKLPGLYGGDAPSGGDEVDGESGFSMRFMWREAGQGELYEYVASQDEEFGASVGRGLWSFPTGEWVTIEQELVLNTPGEADGLARVWIDGAPVLEQGEIVYRTTDEVTIDGLMFSTFFGGNGKAWRTPVDQHADFAAFRFYAPSP</sequence>
<gene>
    <name evidence="3" type="ORF">SAMN04487957_104264</name>
</gene>
<dbReference type="Pfam" id="PF21294">
    <property type="entry name" value="Polysacc_lyase_14"/>
    <property type="match status" value="1"/>
</dbReference>